<evidence type="ECO:0000313" key="2">
    <source>
        <dbReference type="Proteomes" id="UP000269721"/>
    </source>
</evidence>
<protein>
    <recommendedName>
        <fullName evidence="3">GAG-pre-integrase domain-containing protein</fullName>
    </recommendedName>
</protein>
<dbReference type="OrthoDB" id="8053277at2759"/>
<dbReference type="Proteomes" id="UP000269721">
    <property type="component" value="Unassembled WGS sequence"/>
</dbReference>
<evidence type="ECO:0008006" key="3">
    <source>
        <dbReference type="Google" id="ProtNLM"/>
    </source>
</evidence>
<dbReference type="AlphaFoldDB" id="A0A4P9WEM6"/>
<name>A0A4P9WEM6_9FUNG</name>
<sequence>MEANSNRLIMELLAPAVFRQVETLSSPHEIWIKLAEIYDGSAEDPLSPEADFRAEGGSVAAHNSSLEAMAATLATLDEKTLRASSIVSCSRFRSCTTPPVVTVRNILTEAAAQASRAVSVTANFAGGHPLLARPGSSTGHRINDYFKWKRDFARGSLHKAKLTCTYPPCLLAGHSADNHPTLSQDNCRVLAPGTRNANFAATPSTEPGFFDSYKAMVDGCPLAIHLDSAAAQHMSSDRHLFTSTCPVPVTIVQLDRSRTICTTRGTMSPPVCSPDGTFTDIIISDVPPCSHNYISLRWVLDGLGWTFTTGGGLCHVYDPSGSHRTTKTKANRVYIFDTFRGSSAASVPTLSASTELWHRRLAHLGQWSLRLLAAIFKCNCALAWTTCASFPLQSSSPIVRPPGLLVSDLVGPMGIMSLCGARYIKTYLPDEFRYLVFSTLVSKSNQFALLKALVLALAAKSHHVTTRRSDDDITHTPITLGETIPLLPALAVHFDWDIIPMDVATAATSALPRLSVDNILMFSGLSTSSPPFARGWN</sequence>
<proteinExistence type="predicted"/>
<reference evidence="2" key="1">
    <citation type="journal article" date="2018" name="Nat. Microbiol.">
        <title>Leveraging single-cell genomics to expand the fungal tree of life.</title>
        <authorList>
            <person name="Ahrendt S.R."/>
            <person name="Quandt C.A."/>
            <person name="Ciobanu D."/>
            <person name="Clum A."/>
            <person name="Salamov A."/>
            <person name="Andreopoulos B."/>
            <person name="Cheng J.F."/>
            <person name="Woyke T."/>
            <person name="Pelin A."/>
            <person name="Henrissat B."/>
            <person name="Reynolds N.K."/>
            <person name="Benny G.L."/>
            <person name="Smith M.E."/>
            <person name="James T.Y."/>
            <person name="Grigoriev I.V."/>
        </authorList>
    </citation>
    <scope>NUCLEOTIDE SEQUENCE [LARGE SCALE GENOMIC DNA]</scope>
</reference>
<organism evidence="1 2">
    <name type="scientific">Blyttiomyces helicus</name>
    <dbReference type="NCBI Taxonomy" id="388810"/>
    <lineage>
        <taxon>Eukaryota</taxon>
        <taxon>Fungi</taxon>
        <taxon>Fungi incertae sedis</taxon>
        <taxon>Chytridiomycota</taxon>
        <taxon>Chytridiomycota incertae sedis</taxon>
        <taxon>Chytridiomycetes</taxon>
        <taxon>Chytridiomycetes incertae sedis</taxon>
        <taxon>Blyttiomyces</taxon>
    </lineage>
</organism>
<keyword evidence="2" id="KW-1185">Reference proteome</keyword>
<gene>
    <name evidence="1" type="ORF">BDK51DRAFT_51179</name>
</gene>
<evidence type="ECO:0000313" key="1">
    <source>
        <dbReference type="EMBL" id="RKO91179.1"/>
    </source>
</evidence>
<accession>A0A4P9WEM6</accession>
<dbReference type="EMBL" id="KZ995192">
    <property type="protein sequence ID" value="RKO91179.1"/>
    <property type="molecule type" value="Genomic_DNA"/>
</dbReference>